<dbReference type="EMBL" id="KV454297">
    <property type="protein sequence ID" value="ODQ71475.1"/>
    <property type="molecule type" value="Genomic_DNA"/>
</dbReference>
<protein>
    <submittedName>
        <fullName evidence="2">Uncharacterized protein</fullName>
    </submittedName>
</protein>
<name>A0A1E3Q199_LIPST</name>
<dbReference type="Proteomes" id="UP000094385">
    <property type="component" value="Unassembled WGS sequence"/>
</dbReference>
<organism evidence="2 3">
    <name type="scientific">Lipomyces starkeyi NRRL Y-11557</name>
    <dbReference type="NCBI Taxonomy" id="675824"/>
    <lineage>
        <taxon>Eukaryota</taxon>
        <taxon>Fungi</taxon>
        <taxon>Dikarya</taxon>
        <taxon>Ascomycota</taxon>
        <taxon>Saccharomycotina</taxon>
        <taxon>Lipomycetes</taxon>
        <taxon>Lipomycetales</taxon>
        <taxon>Lipomycetaceae</taxon>
        <taxon>Lipomyces</taxon>
    </lineage>
</organism>
<evidence type="ECO:0000313" key="3">
    <source>
        <dbReference type="Proteomes" id="UP000094385"/>
    </source>
</evidence>
<proteinExistence type="predicted"/>
<keyword evidence="3" id="KW-1185">Reference proteome</keyword>
<sequence>MIDCVNSATGQQMQQAKIRMDNGLEFGGGKLHANLKGSNKNSLLTPEQKGKGESPHKELIKMSGLTQELWPEALKHVTKLSNISSTRALNGESLARTMELLLYSHKQPPKPYASHIRIWGCIAWVLIPGKRRARSASLEAS</sequence>
<feature type="compositionally biased region" description="Basic and acidic residues" evidence="1">
    <location>
        <begin position="48"/>
        <end position="57"/>
    </location>
</feature>
<reference evidence="2 3" key="1">
    <citation type="journal article" date="2016" name="Proc. Natl. Acad. Sci. U.S.A.">
        <title>Comparative genomics of biotechnologically important yeasts.</title>
        <authorList>
            <person name="Riley R."/>
            <person name="Haridas S."/>
            <person name="Wolfe K.H."/>
            <person name="Lopes M.R."/>
            <person name="Hittinger C.T."/>
            <person name="Goeker M."/>
            <person name="Salamov A.A."/>
            <person name="Wisecaver J.H."/>
            <person name="Long T.M."/>
            <person name="Calvey C.H."/>
            <person name="Aerts A.L."/>
            <person name="Barry K.W."/>
            <person name="Choi C."/>
            <person name="Clum A."/>
            <person name="Coughlan A.Y."/>
            <person name="Deshpande S."/>
            <person name="Douglass A.P."/>
            <person name="Hanson S.J."/>
            <person name="Klenk H.-P."/>
            <person name="LaButti K.M."/>
            <person name="Lapidus A."/>
            <person name="Lindquist E.A."/>
            <person name="Lipzen A.M."/>
            <person name="Meier-Kolthoff J.P."/>
            <person name="Ohm R.A."/>
            <person name="Otillar R.P."/>
            <person name="Pangilinan J.L."/>
            <person name="Peng Y."/>
            <person name="Rokas A."/>
            <person name="Rosa C.A."/>
            <person name="Scheuner C."/>
            <person name="Sibirny A.A."/>
            <person name="Slot J.C."/>
            <person name="Stielow J.B."/>
            <person name="Sun H."/>
            <person name="Kurtzman C.P."/>
            <person name="Blackwell M."/>
            <person name="Grigoriev I.V."/>
            <person name="Jeffries T.W."/>
        </authorList>
    </citation>
    <scope>NUCLEOTIDE SEQUENCE [LARGE SCALE GENOMIC DNA]</scope>
    <source>
        <strain evidence="2 3">NRRL Y-11557</strain>
    </source>
</reference>
<gene>
    <name evidence="2" type="ORF">LIPSTDRAFT_323699</name>
</gene>
<evidence type="ECO:0000256" key="1">
    <source>
        <dbReference type="SAM" id="MobiDB-lite"/>
    </source>
</evidence>
<accession>A0A1E3Q199</accession>
<evidence type="ECO:0000313" key="2">
    <source>
        <dbReference type="EMBL" id="ODQ71475.1"/>
    </source>
</evidence>
<dbReference type="AlphaFoldDB" id="A0A1E3Q199"/>
<feature type="region of interest" description="Disordered" evidence="1">
    <location>
        <begin position="37"/>
        <end position="57"/>
    </location>
</feature>
<dbReference type="OrthoDB" id="4960422at2759"/>